<dbReference type="InterPro" id="IPR023529">
    <property type="entry name" value="ProQ"/>
</dbReference>
<dbReference type="InterPro" id="IPR016103">
    <property type="entry name" value="ProQ/FinO"/>
</dbReference>
<comment type="caution">
    <text evidence="6">The sequence shown here is derived from an EMBL/GenBank/DDBJ whole genome shotgun (WGS) entry which is preliminary data.</text>
</comment>
<name>A0A2U1TV77_9GAMM</name>
<keyword evidence="1" id="KW-0963">Cytoplasm</keyword>
<dbReference type="RefSeq" id="WP_109053980.1">
    <property type="nucleotide sequence ID" value="NZ_QDKJ01000005.1"/>
</dbReference>
<dbReference type="SUPFAM" id="SSF48657">
    <property type="entry name" value="FinO-like"/>
    <property type="match status" value="1"/>
</dbReference>
<evidence type="ECO:0000256" key="2">
    <source>
        <dbReference type="ARBA" id="ARBA00022884"/>
    </source>
</evidence>
<evidence type="ECO:0000256" key="1">
    <source>
        <dbReference type="ARBA" id="ARBA00022490"/>
    </source>
</evidence>
<dbReference type="Gene3D" id="1.10.1710.10">
    <property type="entry name" value="ProQ/FinO domain"/>
    <property type="match status" value="1"/>
</dbReference>
<keyword evidence="7" id="KW-1185">Reference proteome</keyword>
<sequence length="151" mass="16826">MMTENTRTVLRLKRATVSTATTSGHVTADTSRATEKTSNKQNRKNRKKLERLVSLWPDAFNLENPRPLAIGIDKAMAADIERRQLSGAGSLRFSLGLYVHRSAYIKALAAGGQRYDLNGNPQGDVTAEQQERARAQRKQKKALRTEDAKCD</sequence>
<proteinExistence type="predicted"/>
<gene>
    <name evidence="6" type="ORF">B4923_08890</name>
</gene>
<feature type="domain" description="ProQ/FinO" evidence="5">
    <location>
        <begin position="41"/>
        <end position="150"/>
    </location>
</feature>
<dbReference type="InterPro" id="IPR036442">
    <property type="entry name" value="ProQ/FinO_sf"/>
</dbReference>
<evidence type="ECO:0000313" key="7">
    <source>
        <dbReference type="Proteomes" id="UP000245138"/>
    </source>
</evidence>
<dbReference type="OrthoDB" id="8421419at2"/>
<keyword evidence="2" id="KW-0694">RNA-binding</keyword>
<dbReference type="EMBL" id="QDKJ01000005">
    <property type="protein sequence ID" value="PWC13317.1"/>
    <property type="molecule type" value="Genomic_DNA"/>
</dbReference>
<feature type="compositionally biased region" description="Polar residues" evidence="4">
    <location>
        <begin position="20"/>
        <end position="31"/>
    </location>
</feature>
<dbReference type="GO" id="GO:0005829">
    <property type="term" value="C:cytosol"/>
    <property type="evidence" value="ECO:0007669"/>
    <property type="project" value="TreeGrafter"/>
</dbReference>
<feature type="region of interest" description="Disordered" evidence="4">
    <location>
        <begin position="115"/>
        <end position="151"/>
    </location>
</feature>
<feature type="region of interest" description="Disordered" evidence="4">
    <location>
        <begin position="20"/>
        <end position="45"/>
    </location>
</feature>
<evidence type="ECO:0000256" key="4">
    <source>
        <dbReference type="SAM" id="MobiDB-lite"/>
    </source>
</evidence>
<reference evidence="6 7" key="1">
    <citation type="submission" date="2018-04" db="EMBL/GenBank/DDBJ databases">
        <title>Brenneria corticis sp.nov.</title>
        <authorList>
            <person name="Li Y."/>
        </authorList>
    </citation>
    <scope>NUCLEOTIDE SEQUENCE [LARGE SCALE GENOMIC DNA]</scope>
    <source>
        <strain evidence="6 7">LMG 27715</strain>
    </source>
</reference>
<dbReference type="Pfam" id="PF04352">
    <property type="entry name" value="ProQ"/>
    <property type="match status" value="1"/>
</dbReference>
<evidence type="ECO:0000313" key="6">
    <source>
        <dbReference type="EMBL" id="PWC13317.1"/>
    </source>
</evidence>
<dbReference type="PANTHER" id="PTHR38106">
    <property type="entry name" value="RNA CHAPERONE PROQ"/>
    <property type="match status" value="1"/>
</dbReference>
<dbReference type="Proteomes" id="UP000245138">
    <property type="component" value="Unassembled WGS sequence"/>
</dbReference>
<evidence type="ECO:0000259" key="5">
    <source>
        <dbReference type="SMART" id="SM00945"/>
    </source>
</evidence>
<dbReference type="GO" id="GO:0010608">
    <property type="term" value="P:post-transcriptional regulation of gene expression"/>
    <property type="evidence" value="ECO:0007669"/>
    <property type="project" value="InterPro"/>
</dbReference>
<keyword evidence="3" id="KW-0143">Chaperone</keyword>
<evidence type="ECO:0000256" key="3">
    <source>
        <dbReference type="ARBA" id="ARBA00023186"/>
    </source>
</evidence>
<dbReference type="GO" id="GO:0033592">
    <property type="term" value="F:RNA strand annealing activity"/>
    <property type="evidence" value="ECO:0007669"/>
    <property type="project" value="InterPro"/>
</dbReference>
<dbReference type="SMART" id="SM00945">
    <property type="entry name" value="ProQ"/>
    <property type="match status" value="1"/>
</dbReference>
<dbReference type="PANTHER" id="PTHR38106:SF1">
    <property type="entry name" value="RNA CHAPERONE PROQ"/>
    <property type="match status" value="1"/>
</dbReference>
<dbReference type="AlphaFoldDB" id="A0A2U1TV77"/>
<dbReference type="GO" id="GO:0034057">
    <property type="term" value="F:RNA strand-exchange activity"/>
    <property type="evidence" value="ECO:0007669"/>
    <property type="project" value="InterPro"/>
</dbReference>
<organism evidence="6 7">
    <name type="scientific">Brenneria roseae subsp. americana</name>
    <dbReference type="NCBI Taxonomy" id="1508507"/>
    <lineage>
        <taxon>Bacteria</taxon>
        <taxon>Pseudomonadati</taxon>
        <taxon>Pseudomonadota</taxon>
        <taxon>Gammaproteobacteria</taxon>
        <taxon>Enterobacterales</taxon>
        <taxon>Pectobacteriaceae</taxon>
        <taxon>Brenneria</taxon>
    </lineage>
</organism>
<protein>
    <submittedName>
        <fullName evidence="6">Prop effector</fullName>
    </submittedName>
</protein>
<accession>A0A2U1TV77</accession>